<reference evidence="12" key="1">
    <citation type="journal article" date="2014" name="Int. J. Syst. Evol. Microbiol.">
        <title>Complete genome sequence of Corynebacterium casei LMG S-19264T (=DSM 44701T), isolated from a smear-ripened cheese.</title>
        <authorList>
            <consortium name="US DOE Joint Genome Institute (JGI-PGF)"/>
            <person name="Walter F."/>
            <person name="Albersmeier A."/>
            <person name="Kalinowski J."/>
            <person name="Ruckert C."/>
        </authorList>
    </citation>
    <scope>NUCLEOTIDE SEQUENCE</scope>
    <source>
        <strain evidence="12">CGMCC 4.5737</strain>
    </source>
</reference>
<keyword evidence="5" id="KW-0963">Cytoplasm</keyword>
<dbReference type="GO" id="GO:0004719">
    <property type="term" value="F:protein-L-isoaspartate (D-aspartate) O-methyltransferase activity"/>
    <property type="evidence" value="ECO:0007669"/>
    <property type="project" value="UniProtKB-EC"/>
</dbReference>
<protein>
    <recommendedName>
        <fullName evidence="4">Protein-L-isoaspartate O-methyltransferase</fullName>
        <ecNumber evidence="3">2.1.1.77</ecNumber>
    </recommendedName>
    <alternativeName>
        <fullName evidence="11">L-isoaspartyl protein carboxyl methyltransferase</fullName>
    </alternativeName>
    <alternativeName>
        <fullName evidence="9">Protein L-isoaspartyl methyltransferase</fullName>
    </alternativeName>
    <alternativeName>
        <fullName evidence="10">Protein-beta-aspartate methyltransferase</fullName>
    </alternativeName>
</protein>
<evidence type="ECO:0000256" key="2">
    <source>
        <dbReference type="ARBA" id="ARBA00005369"/>
    </source>
</evidence>
<accession>A0A8J3CHI2</accession>
<dbReference type="Proteomes" id="UP000637578">
    <property type="component" value="Unassembled WGS sequence"/>
</dbReference>
<dbReference type="GO" id="GO:0005737">
    <property type="term" value="C:cytoplasm"/>
    <property type="evidence" value="ECO:0007669"/>
    <property type="project" value="UniProtKB-SubCell"/>
</dbReference>
<reference evidence="12" key="2">
    <citation type="submission" date="2020-09" db="EMBL/GenBank/DDBJ databases">
        <authorList>
            <person name="Sun Q."/>
            <person name="Zhou Y."/>
        </authorList>
    </citation>
    <scope>NUCLEOTIDE SEQUENCE</scope>
    <source>
        <strain evidence="12">CGMCC 4.5737</strain>
    </source>
</reference>
<evidence type="ECO:0000256" key="11">
    <source>
        <dbReference type="ARBA" id="ARBA00031350"/>
    </source>
</evidence>
<evidence type="ECO:0000256" key="5">
    <source>
        <dbReference type="ARBA" id="ARBA00022490"/>
    </source>
</evidence>
<keyword evidence="13" id="KW-1185">Reference proteome</keyword>
<dbReference type="EC" id="2.1.1.77" evidence="3"/>
<sequence>MNSTVMDSPDALRAHLVDQLVAEGRLSPGRVEQAMRTVPRHAFLPAATMEKAYANRAVTIKPGPVGGRPLSCASQPSVVAMMLEQLDPQPDDHVLEVGAGTGYNAALLAELVDDQGTVTTLDIDPDVTAHAQAALAAAGYDRVRVVTRDGALGASEHAPFQRLVVTVGPWDIPPAWFEQLAPGGRMVVPLRWRGQSRSIAFTREHNRLRSTSVTLCGFISMIGDDGERHGTIDADGHVSLYWDADQTIDPVTLSGILTRPKTETWSGVSLGAGEPLDGIWLRLTANEPGTCRITAEREAVDAGLCTPAIPARSPALVDGASLAYLTLRHRDDAETRWELGATGHGTDGAMLAERLCTQIRSWNLDRTAQPTITAYPAGTPDHDLAPGTVTDKHQIRLTVCYG</sequence>
<evidence type="ECO:0000256" key="7">
    <source>
        <dbReference type="ARBA" id="ARBA00022679"/>
    </source>
</evidence>
<dbReference type="Gene3D" id="3.40.50.150">
    <property type="entry name" value="Vaccinia Virus protein VP39"/>
    <property type="match status" value="1"/>
</dbReference>
<evidence type="ECO:0000313" key="12">
    <source>
        <dbReference type="EMBL" id="GGM68249.1"/>
    </source>
</evidence>
<comment type="similarity">
    <text evidence="2">Belongs to the methyltransferase superfamily. L-isoaspartyl/D-aspartyl protein methyltransferase family.</text>
</comment>
<dbReference type="Pfam" id="PF01135">
    <property type="entry name" value="PCMT"/>
    <property type="match status" value="1"/>
</dbReference>
<dbReference type="PANTHER" id="PTHR11579:SF0">
    <property type="entry name" value="PROTEIN-L-ISOASPARTATE(D-ASPARTATE) O-METHYLTRANSFERASE"/>
    <property type="match status" value="1"/>
</dbReference>
<evidence type="ECO:0000256" key="1">
    <source>
        <dbReference type="ARBA" id="ARBA00004496"/>
    </source>
</evidence>
<dbReference type="InterPro" id="IPR029063">
    <property type="entry name" value="SAM-dependent_MTases_sf"/>
</dbReference>
<evidence type="ECO:0000256" key="6">
    <source>
        <dbReference type="ARBA" id="ARBA00022603"/>
    </source>
</evidence>
<evidence type="ECO:0000256" key="10">
    <source>
        <dbReference type="ARBA" id="ARBA00031323"/>
    </source>
</evidence>
<proteinExistence type="inferred from homology"/>
<dbReference type="GO" id="GO:0032259">
    <property type="term" value="P:methylation"/>
    <property type="evidence" value="ECO:0007669"/>
    <property type="project" value="UniProtKB-KW"/>
</dbReference>
<dbReference type="RefSeq" id="WP_189060251.1">
    <property type="nucleotide sequence ID" value="NZ_BMMK01000022.1"/>
</dbReference>
<keyword evidence="6" id="KW-0489">Methyltransferase</keyword>
<gene>
    <name evidence="12" type="ORF">GCM10012275_43450</name>
</gene>
<evidence type="ECO:0000256" key="3">
    <source>
        <dbReference type="ARBA" id="ARBA00011890"/>
    </source>
</evidence>
<name>A0A8J3CHI2_9PSEU</name>
<evidence type="ECO:0000256" key="4">
    <source>
        <dbReference type="ARBA" id="ARBA00013346"/>
    </source>
</evidence>
<dbReference type="EMBL" id="BMMK01000022">
    <property type="protein sequence ID" value="GGM68249.1"/>
    <property type="molecule type" value="Genomic_DNA"/>
</dbReference>
<comment type="subcellular location">
    <subcellularLocation>
        <location evidence="1">Cytoplasm</location>
    </subcellularLocation>
</comment>
<evidence type="ECO:0000256" key="8">
    <source>
        <dbReference type="ARBA" id="ARBA00022691"/>
    </source>
</evidence>
<keyword evidence="7" id="KW-0808">Transferase</keyword>
<organism evidence="12 13">
    <name type="scientific">Longimycelium tulufanense</name>
    <dbReference type="NCBI Taxonomy" id="907463"/>
    <lineage>
        <taxon>Bacteria</taxon>
        <taxon>Bacillati</taxon>
        <taxon>Actinomycetota</taxon>
        <taxon>Actinomycetes</taxon>
        <taxon>Pseudonocardiales</taxon>
        <taxon>Pseudonocardiaceae</taxon>
        <taxon>Longimycelium</taxon>
    </lineage>
</organism>
<comment type="caution">
    <text evidence="12">The sequence shown here is derived from an EMBL/GenBank/DDBJ whole genome shotgun (WGS) entry which is preliminary data.</text>
</comment>
<evidence type="ECO:0000313" key="13">
    <source>
        <dbReference type="Proteomes" id="UP000637578"/>
    </source>
</evidence>
<evidence type="ECO:0000256" key="9">
    <source>
        <dbReference type="ARBA" id="ARBA00030757"/>
    </source>
</evidence>
<dbReference type="CDD" id="cd02440">
    <property type="entry name" value="AdoMet_MTases"/>
    <property type="match status" value="1"/>
</dbReference>
<dbReference type="AlphaFoldDB" id="A0A8J3CHI2"/>
<keyword evidence="8" id="KW-0949">S-adenosyl-L-methionine</keyword>
<dbReference type="SUPFAM" id="SSF53335">
    <property type="entry name" value="S-adenosyl-L-methionine-dependent methyltransferases"/>
    <property type="match status" value="1"/>
</dbReference>
<dbReference type="InterPro" id="IPR027573">
    <property type="entry name" value="Methyltran_FxLD"/>
</dbReference>
<dbReference type="NCBIfam" id="TIGR04364">
    <property type="entry name" value="methyltran_FxLD"/>
    <property type="match status" value="1"/>
</dbReference>
<dbReference type="InterPro" id="IPR000682">
    <property type="entry name" value="PCMT"/>
</dbReference>
<dbReference type="PANTHER" id="PTHR11579">
    <property type="entry name" value="PROTEIN-L-ISOASPARTATE O-METHYLTRANSFERASE"/>
    <property type="match status" value="1"/>
</dbReference>